<dbReference type="EMBL" id="JAUSWC010000002">
    <property type="protein sequence ID" value="MDQ0486011.1"/>
    <property type="molecule type" value="Genomic_DNA"/>
</dbReference>
<evidence type="ECO:0000313" key="2">
    <source>
        <dbReference type="Proteomes" id="UP001236795"/>
    </source>
</evidence>
<evidence type="ECO:0000313" key="1">
    <source>
        <dbReference type="EMBL" id="MDQ0486011.1"/>
    </source>
</evidence>
<proteinExistence type="predicted"/>
<protein>
    <submittedName>
        <fullName evidence="1">Uncharacterized protein</fullName>
    </submittedName>
</protein>
<sequence length="56" mass="5912">MQLAVDLTAFCAVPLAALAVFWAQDDHGRLMVALSLLEELAVAGLASQVVRFARAA</sequence>
<organism evidence="1 2">
    <name type="scientific">Streptomyces thermodiastaticus</name>
    <dbReference type="NCBI Taxonomy" id="44061"/>
    <lineage>
        <taxon>Bacteria</taxon>
        <taxon>Bacillati</taxon>
        <taxon>Actinomycetota</taxon>
        <taxon>Actinomycetes</taxon>
        <taxon>Kitasatosporales</taxon>
        <taxon>Streptomycetaceae</taxon>
        <taxon>Streptomyces</taxon>
    </lineage>
</organism>
<comment type="caution">
    <text evidence="1">The sequence shown here is derived from an EMBL/GenBank/DDBJ whole genome shotgun (WGS) entry which is preliminary data.</text>
</comment>
<keyword evidence="2" id="KW-1185">Reference proteome</keyword>
<reference evidence="1 2" key="1">
    <citation type="submission" date="2023-07" db="EMBL/GenBank/DDBJ databases">
        <title>Genomic Encyclopedia of Type Strains, Phase IV (KMG-IV): sequencing the most valuable type-strain genomes for metagenomic binning, comparative biology and taxonomic classification.</title>
        <authorList>
            <person name="Goeker M."/>
        </authorList>
    </citation>
    <scope>NUCLEOTIDE SEQUENCE [LARGE SCALE GENOMIC DNA]</scope>
    <source>
        <strain evidence="1 2">DSM 40573</strain>
    </source>
</reference>
<accession>A0ABU0KBZ8</accession>
<gene>
    <name evidence="1" type="ORF">QO019_000842</name>
</gene>
<name>A0ABU0KBZ8_9ACTN</name>
<dbReference type="Proteomes" id="UP001236795">
    <property type="component" value="Unassembled WGS sequence"/>
</dbReference>
<dbReference type="RefSeq" id="WP_215188850.1">
    <property type="nucleotide sequence ID" value="NZ_JAUSWC010000002.1"/>
</dbReference>